<keyword evidence="2" id="KW-1185">Reference proteome</keyword>
<name>A0AAP0SBM4_LIQFO</name>
<organism evidence="1 2">
    <name type="scientific">Liquidambar formosana</name>
    <name type="common">Formosan gum</name>
    <dbReference type="NCBI Taxonomy" id="63359"/>
    <lineage>
        <taxon>Eukaryota</taxon>
        <taxon>Viridiplantae</taxon>
        <taxon>Streptophyta</taxon>
        <taxon>Embryophyta</taxon>
        <taxon>Tracheophyta</taxon>
        <taxon>Spermatophyta</taxon>
        <taxon>Magnoliopsida</taxon>
        <taxon>eudicotyledons</taxon>
        <taxon>Gunneridae</taxon>
        <taxon>Pentapetalae</taxon>
        <taxon>Saxifragales</taxon>
        <taxon>Altingiaceae</taxon>
        <taxon>Liquidambar</taxon>
    </lineage>
</organism>
<dbReference type="AlphaFoldDB" id="A0AAP0SBM4"/>
<comment type="caution">
    <text evidence="1">The sequence shown here is derived from an EMBL/GenBank/DDBJ whole genome shotgun (WGS) entry which is preliminary data.</text>
</comment>
<dbReference type="Proteomes" id="UP001415857">
    <property type="component" value="Unassembled WGS sequence"/>
</dbReference>
<proteinExistence type="predicted"/>
<evidence type="ECO:0000313" key="1">
    <source>
        <dbReference type="EMBL" id="KAK9291485.1"/>
    </source>
</evidence>
<protein>
    <submittedName>
        <fullName evidence="1">Uncharacterized protein</fullName>
    </submittedName>
</protein>
<sequence length="93" mass="10188">MKQLNPGVQALDLKTPFGEIEVLQENLDLIKRQLGIEQLEVLSATDPNALAKAGPLVSLLDKKPPSPGKPIAIFLSRCPAYGESIQYHRPIPF</sequence>
<accession>A0AAP0SBM4</accession>
<evidence type="ECO:0000313" key="2">
    <source>
        <dbReference type="Proteomes" id="UP001415857"/>
    </source>
</evidence>
<dbReference type="EMBL" id="JBBPBK010000001">
    <property type="protein sequence ID" value="KAK9291485.1"/>
    <property type="molecule type" value="Genomic_DNA"/>
</dbReference>
<reference evidence="1 2" key="1">
    <citation type="journal article" date="2024" name="Plant J.">
        <title>Genome sequences and population genomics reveal climatic adaptation and genomic divergence between two closely related sweetgum species.</title>
        <authorList>
            <person name="Xu W.Q."/>
            <person name="Ren C.Q."/>
            <person name="Zhang X.Y."/>
            <person name="Comes H.P."/>
            <person name="Liu X.H."/>
            <person name="Li Y.G."/>
            <person name="Kettle C.J."/>
            <person name="Jalonen R."/>
            <person name="Gaisberger H."/>
            <person name="Ma Y.Z."/>
            <person name="Qiu Y.X."/>
        </authorList>
    </citation>
    <scope>NUCLEOTIDE SEQUENCE [LARGE SCALE GENOMIC DNA]</scope>
    <source>
        <strain evidence="1">Hangzhou</strain>
    </source>
</reference>
<gene>
    <name evidence="1" type="ORF">L1049_019433</name>
</gene>